<feature type="region of interest" description="Disordered" evidence="2">
    <location>
        <begin position="588"/>
        <end position="613"/>
    </location>
</feature>
<evidence type="ECO:0000256" key="3">
    <source>
        <dbReference type="SAM" id="Phobius"/>
    </source>
</evidence>
<keyword evidence="3" id="KW-0472">Membrane</keyword>
<keyword evidence="5" id="KW-1185">Reference proteome</keyword>
<feature type="compositionally biased region" description="Polar residues" evidence="2">
    <location>
        <begin position="786"/>
        <end position="796"/>
    </location>
</feature>
<feature type="region of interest" description="Disordered" evidence="2">
    <location>
        <begin position="108"/>
        <end position="154"/>
    </location>
</feature>
<organism evidence="4 5">
    <name type="scientific">Asterophora parasitica</name>
    <dbReference type="NCBI Taxonomy" id="117018"/>
    <lineage>
        <taxon>Eukaryota</taxon>
        <taxon>Fungi</taxon>
        <taxon>Dikarya</taxon>
        <taxon>Basidiomycota</taxon>
        <taxon>Agaricomycotina</taxon>
        <taxon>Agaricomycetes</taxon>
        <taxon>Agaricomycetidae</taxon>
        <taxon>Agaricales</taxon>
        <taxon>Tricholomatineae</taxon>
        <taxon>Lyophyllaceae</taxon>
        <taxon>Asterophora</taxon>
    </lineage>
</organism>
<feature type="compositionally biased region" description="Basic residues" evidence="2">
    <location>
        <begin position="329"/>
        <end position="340"/>
    </location>
</feature>
<feature type="compositionally biased region" description="Polar residues" evidence="2">
    <location>
        <begin position="109"/>
        <end position="131"/>
    </location>
</feature>
<reference evidence="4" key="1">
    <citation type="submission" date="2020-07" db="EMBL/GenBank/DDBJ databases">
        <authorList>
            <person name="Nieuwenhuis M."/>
            <person name="Van De Peppel L.J.J."/>
        </authorList>
    </citation>
    <scope>NUCLEOTIDE SEQUENCE</scope>
    <source>
        <strain evidence="4">AP01</strain>
        <tissue evidence="4">Mycelium</tissue>
    </source>
</reference>
<feature type="compositionally biased region" description="Polar residues" evidence="2">
    <location>
        <begin position="13"/>
        <end position="23"/>
    </location>
</feature>
<feature type="compositionally biased region" description="Low complexity" evidence="2">
    <location>
        <begin position="857"/>
        <end position="870"/>
    </location>
</feature>
<reference evidence="4" key="2">
    <citation type="submission" date="2021-10" db="EMBL/GenBank/DDBJ databases">
        <title>Phylogenomics reveals ancestral predisposition of the termite-cultivated fungus Termitomyces towards a domesticated lifestyle.</title>
        <authorList>
            <person name="Auxier B."/>
            <person name="Grum-Grzhimaylo A."/>
            <person name="Cardenas M.E."/>
            <person name="Lodge J.D."/>
            <person name="Laessoe T."/>
            <person name="Pedersen O."/>
            <person name="Smith M.E."/>
            <person name="Kuyper T.W."/>
            <person name="Franco-Molano E.A."/>
            <person name="Baroni T.J."/>
            <person name="Aanen D.K."/>
        </authorList>
    </citation>
    <scope>NUCLEOTIDE SEQUENCE</scope>
    <source>
        <strain evidence="4">AP01</strain>
        <tissue evidence="4">Mycelium</tissue>
    </source>
</reference>
<feature type="compositionally biased region" description="Low complexity" evidence="2">
    <location>
        <begin position="912"/>
        <end position="937"/>
    </location>
</feature>
<evidence type="ECO:0000313" key="5">
    <source>
        <dbReference type="Proteomes" id="UP000775547"/>
    </source>
</evidence>
<dbReference type="EMBL" id="JABCKV010000001">
    <property type="protein sequence ID" value="KAG5648803.1"/>
    <property type="molecule type" value="Genomic_DNA"/>
</dbReference>
<name>A0A9P7GEX7_9AGAR</name>
<feature type="compositionally biased region" description="Low complexity" evidence="2">
    <location>
        <begin position="526"/>
        <end position="535"/>
    </location>
</feature>
<feature type="region of interest" description="Disordered" evidence="2">
    <location>
        <begin position="523"/>
        <end position="545"/>
    </location>
</feature>
<feature type="coiled-coil region" evidence="1">
    <location>
        <begin position="620"/>
        <end position="662"/>
    </location>
</feature>
<feature type="compositionally biased region" description="Low complexity" evidence="2">
    <location>
        <begin position="991"/>
        <end position="1033"/>
    </location>
</feature>
<gene>
    <name evidence="4" type="ORF">DXG03_000152</name>
</gene>
<feature type="compositionally biased region" description="Low complexity" evidence="2">
    <location>
        <begin position="879"/>
        <end position="904"/>
    </location>
</feature>
<sequence length="1200" mass="126177">MDGGSSDILGGPTSPNARDTQSGRWSGLSFGVKSGFAAAALLVLYVIGIRTWETFLVWREKAYKLSMRRRHGIPDNDHRPFNVAYAAVVRARKESEDAARKAKLHELVQDQQNAPTNQNIRQRQGSAIQRNESMRLNPIPGRYDSYPTYQPSAEERYNPNLLVRIAEREVDSSLSGSSRRLSRKYINISDDEGRKSGFDGSESDESDHPKKSWMEGEELIDGEEEAEWYERQQVPQCGSKRVLGDDDGDDDAYPSTPSRDKRPRTYSLEKKPHYISEDMDIDEYDDEVADLRPTARGKKRDRAEAGSTFGGDDDDSAHEAEAEQDSRTSRRHRKRRTYAKRKSDVSTRGHKRGRNPEADDGHSGEEDDDGMTLKVSRKKRGKRSISVSEQDEESDVSMDHSQTSSRRGPIKTRRIGDEWENNGVKYKIGPNGQRLRQTLVKKARQKFNMPADSQHPDRQANLEVCIETWLTEEEYREAKDQLLLAWQDSNKPSAEPENQETPSHDSQELPIVAGKDLLWKSTSALTTPGTTTPQQITPPPGIPQLRQKDRELYSQSVAANVGLRINPFQTRLPGKRIASTARVSSAFSGAATTPASPASPSLTDSTNGSPRHKMFSKWEKQDLEAKAMRKMREANRKKEEMALKLKEEKEKAENARKALEAPKIVPAITVTKPEEAKLPAAAPKPGGFSFGPLPSTANAKTVAPGPGVGAPPVQQPKPADKPAAAPFSFAPAAVQSSKPAAFSLSSTSVGGQPLKPADNPFTAKKPEEPTKPPASFGIPAPVAPTFNPTSIATPPSATGGFSFGPAHSQPAQPSEKKPEAPAPAAGGSLFSRLAPATATPSQPTSQHLQTTSSFSFAKTPAAEAPKPTSAFGNLGAPQSAPQTPPLASTAPTPTAPTLTQLTAPKFSFGFGAKPASAAPASASASAPTPAVQPPSSSLSGALGNAESKPAPAPTGFGFKAPSAPGDQASPTTPAATPKFSFGAPQAPSTKSAFANSSAFAANPATSTTSSNPFGAKPATTTPSTTPAPATSAFGGFGGAGGSSSSTSAFPSASQPSTTSNFGSSNVFGGGGAANPFGASAKAPEAPQAAFSFGNTNTSAPAATAPANGKPLFSFGTPSSTPAPSTTAPAAGASPFGSGGFSFGDAEKTQAAQPAPGTSAFGKPSAGPSAFGFGATGATNGTTSVFGAFGKALSSTGQQQP</sequence>
<keyword evidence="1" id="KW-0175">Coiled coil</keyword>
<accession>A0A9P7GEX7</accession>
<proteinExistence type="predicted"/>
<feature type="compositionally biased region" description="Polar residues" evidence="2">
    <location>
        <begin position="838"/>
        <end position="856"/>
    </location>
</feature>
<feature type="region of interest" description="Disordered" evidence="2">
    <location>
        <begin position="676"/>
        <end position="1176"/>
    </location>
</feature>
<keyword evidence="3" id="KW-1133">Transmembrane helix</keyword>
<protein>
    <submittedName>
        <fullName evidence="4">Uncharacterized protein</fullName>
    </submittedName>
</protein>
<dbReference type="OrthoDB" id="9451547at2759"/>
<evidence type="ECO:0000256" key="2">
    <source>
        <dbReference type="SAM" id="MobiDB-lite"/>
    </source>
</evidence>
<feature type="compositionally biased region" description="Acidic residues" evidence="2">
    <location>
        <begin position="277"/>
        <end position="288"/>
    </location>
</feature>
<feature type="compositionally biased region" description="Low complexity" evidence="2">
    <location>
        <begin position="1073"/>
        <end position="1135"/>
    </location>
</feature>
<feature type="compositionally biased region" description="Low complexity" evidence="2">
    <location>
        <begin position="588"/>
        <end position="606"/>
    </location>
</feature>
<evidence type="ECO:0000313" key="4">
    <source>
        <dbReference type="EMBL" id="KAG5648803.1"/>
    </source>
</evidence>
<evidence type="ECO:0000256" key="1">
    <source>
        <dbReference type="SAM" id="Coils"/>
    </source>
</evidence>
<feature type="compositionally biased region" description="Low complexity" evidence="2">
    <location>
        <begin position="1163"/>
        <end position="1176"/>
    </location>
</feature>
<feature type="compositionally biased region" description="Low complexity" evidence="2">
    <location>
        <begin position="721"/>
        <end position="737"/>
    </location>
</feature>
<feature type="region of interest" description="Disordered" evidence="2">
    <location>
        <begin position="1"/>
        <end position="23"/>
    </location>
</feature>
<feature type="compositionally biased region" description="Basic and acidic residues" evidence="2">
    <location>
        <begin position="317"/>
        <end position="328"/>
    </location>
</feature>
<feature type="compositionally biased region" description="Basic and acidic residues" evidence="2">
    <location>
        <begin position="267"/>
        <end position="276"/>
    </location>
</feature>
<feature type="transmembrane region" description="Helical" evidence="3">
    <location>
        <begin position="36"/>
        <end position="58"/>
    </location>
</feature>
<keyword evidence="3" id="KW-0812">Transmembrane</keyword>
<feature type="region of interest" description="Disordered" evidence="2">
    <location>
        <begin position="229"/>
        <end position="416"/>
    </location>
</feature>
<dbReference type="Proteomes" id="UP000775547">
    <property type="component" value="Unassembled WGS sequence"/>
</dbReference>
<feature type="region of interest" description="Disordered" evidence="2">
    <location>
        <begin position="491"/>
        <end position="510"/>
    </location>
</feature>
<feature type="compositionally biased region" description="Low complexity" evidence="2">
    <location>
        <begin position="1042"/>
        <end position="1066"/>
    </location>
</feature>
<feature type="compositionally biased region" description="Basic and acidic residues" evidence="2">
    <location>
        <begin position="354"/>
        <end position="364"/>
    </location>
</feature>
<dbReference type="AlphaFoldDB" id="A0A9P7GEX7"/>
<comment type="caution">
    <text evidence="4">The sequence shown here is derived from an EMBL/GenBank/DDBJ whole genome shotgun (WGS) entry which is preliminary data.</text>
</comment>
<feature type="region of interest" description="Disordered" evidence="2">
    <location>
        <begin position="190"/>
        <end position="213"/>
    </location>
</feature>